<feature type="transmembrane region" description="Helical" evidence="7">
    <location>
        <begin position="364"/>
        <end position="382"/>
    </location>
</feature>
<evidence type="ECO:0000256" key="7">
    <source>
        <dbReference type="SAM" id="Phobius"/>
    </source>
</evidence>
<evidence type="ECO:0000256" key="6">
    <source>
        <dbReference type="ARBA" id="ARBA00023136"/>
    </source>
</evidence>
<evidence type="ECO:0000313" key="8">
    <source>
        <dbReference type="EMBL" id="PIR08204.1"/>
    </source>
</evidence>
<comment type="caution">
    <text evidence="8">The sequence shown here is derived from an EMBL/GenBank/DDBJ whole genome shotgun (WGS) entry which is preliminary data.</text>
</comment>
<feature type="transmembrane region" description="Helical" evidence="7">
    <location>
        <begin position="84"/>
        <end position="107"/>
    </location>
</feature>
<comment type="similarity">
    <text evidence="2">Belongs to the polysaccharide synthase family.</text>
</comment>
<feature type="transmembrane region" description="Helical" evidence="7">
    <location>
        <begin position="388"/>
        <end position="408"/>
    </location>
</feature>
<accession>A0A2H0NH42</accession>
<feature type="transmembrane region" description="Helical" evidence="7">
    <location>
        <begin position="295"/>
        <end position="314"/>
    </location>
</feature>
<feature type="transmembrane region" description="Helical" evidence="7">
    <location>
        <begin position="179"/>
        <end position="199"/>
    </location>
</feature>
<keyword evidence="4 7" id="KW-0812">Transmembrane</keyword>
<feature type="transmembrane region" description="Helical" evidence="7">
    <location>
        <begin position="119"/>
        <end position="138"/>
    </location>
</feature>
<evidence type="ECO:0000313" key="9">
    <source>
        <dbReference type="Proteomes" id="UP000230707"/>
    </source>
</evidence>
<organism evidence="8 9">
    <name type="scientific">Candidatus Gottesmanbacteria bacterium CG11_big_fil_rev_8_21_14_0_20_37_11</name>
    <dbReference type="NCBI Taxonomy" id="1974575"/>
    <lineage>
        <taxon>Bacteria</taxon>
        <taxon>Candidatus Gottesmaniibacteriota</taxon>
    </lineage>
</organism>
<keyword evidence="5 7" id="KW-1133">Transmembrane helix</keyword>
<protein>
    <submittedName>
        <fullName evidence="8">Uncharacterized protein</fullName>
    </submittedName>
</protein>
<comment type="subcellular location">
    <subcellularLocation>
        <location evidence="1">Cell membrane</location>
        <topology evidence="1">Multi-pass membrane protein</topology>
    </subcellularLocation>
</comment>
<dbReference type="Proteomes" id="UP000230707">
    <property type="component" value="Unassembled WGS sequence"/>
</dbReference>
<dbReference type="InterPro" id="IPR050833">
    <property type="entry name" value="Poly_Biosynth_Transport"/>
</dbReference>
<dbReference type="EMBL" id="PCWS01000092">
    <property type="protein sequence ID" value="PIR08204.1"/>
    <property type="molecule type" value="Genomic_DNA"/>
</dbReference>
<dbReference type="PANTHER" id="PTHR30250:SF10">
    <property type="entry name" value="LIPOPOLYSACCHARIDE BIOSYNTHESIS PROTEIN WZXC"/>
    <property type="match status" value="1"/>
</dbReference>
<feature type="transmembrane region" description="Helical" evidence="7">
    <location>
        <begin position="420"/>
        <end position="438"/>
    </location>
</feature>
<feature type="transmembrane region" description="Helical" evidence="7">
    <location>
        <begin position="444"/>
        <end position="466"/>
    </location>
</feature>
<reference evidence="8 9" key="1">
    <citation type="submission" date="2017-09" db="EMBL/GenBank/DDBJ databases">
        <title>Depth-based differentiation of microbial function through sediment-hosted aquifers and enrichment of novel symbionts in the deep terrestrial subsurface.</title>
        <authorList>
            <person name="Probst A.J."/>
            <person name="Ladd B."/>
            <person name="Jarett J.K."/>
            <person name="Geller-Mcgrath D.E."/>
            <person name="Sieber C.M."/>
            <person name="Emerson J.B."/>
            <person name="Anantharaman K."/>
            <person name="Thomas B.C."/>
            <person name="Malmstrom R."/>
            <person name="Stieglmeier M."/>
            <person name="Klingl A."/>
            <person name="Woyke T."/>
            <person name="Ryan C.M."/>
            <person name="Banfield J.F."/>
        </authorList>
    </citation>
    <scope>NUCLEOTIDE SEQUENCE [LARGE SCALE GENOMIC DNA]</scope>
    <source>
        <strain evidence="8">CG11_big_fil_rev_8_21_14_0_20_37_11</strain>
    </source>
</reference>
<dbReference type="GO" id="GO:0005886">
    <property type="term" value="C:plasma membrane"/>
    <property type="evidence" value="ECO:0007669"/>
    <property type="project" value="UniProtKB-SubCell"/>
</dbReference>
<evidence type="ECO:0000256" key="1">
    <source>
        <dbReference type="ARBA" id="ARBA00004651"/>
    </source>
</evidence>
<proteinExistence type="inferred from homology"/>
<name>A0A2H0NH42_9BACT</name>
<feature type="transmembrane region" description="Helical" evidence="7">
    <location>
        <begin position="334"/>
        <end position="357"/>
    </location>
</feature>
<feature type="transmembrane region" description="Helical" evidence="7">
    <location>
        <begin position="48"/>
        <end position="72"/>
    </location>
</feature>
<evidence type="ECO:0000256" key="4">
    <source>
        <dbReference type="ARBA" id="ARBA00022692"/>
    </source>
</evidence>
<sequence>MQEDLIKEIKGKIVGGVFALTTRTLILQIISFIATFILTIILSPSIFGIFFVVSAVISFLSYFSDVGLAASLIQKKEDPTRQELVSVFTLQQLIVGSLVLLAIIFSPNFGKFYSLNSDGIFLLRALLISFFLSSLKTIPSILLERKLEFSLLVIPQILETFVFYLTTIVLALLGYGIFSFAWGSIARGVVGLVTIYVISPWKLSIGIDMGSLKKLLSFGFPFQMNSLLALVKDDLMTIFLGKILPFSQMGYIGWAKKWSEAPLRLIMDSIIRVTFPAFSRMQGDKKLLSKAISKSFFFLSFFIFPTTALLIIYIKPMIYLIPKYLKWEPALVPFYLYSFAAVLAAFSSPIVNALNAIGKIKKTLILMILWTLLTWILVPYLTLMYGYYGAPFAAFAISFTVIIPIFMIRKYIYIPILTSILKPIVSTCFMVVPILLILSFGINLLSIGTSLILGIIVYSVSAWLMMKNELLPYFPKFIRNVSRNPDPFNPT</sequence>
<keyword evidence="6 7" id="KW-0472">Membrane</keyword>
<feature type="transmembrane region" description="Helical" evidence="7">
    <location>
        <begin position="150"/>
        <end position="173"/>
    </location>
</feature>
<gene>
    <name evidence="8" type="ORF">COV53_04200</name>
</gene>
<keyword evidence="3" id="KW-1003">Cell membrane</keyword>
<evidence type="ECO:0000256" key="5">
    <source>
        <dbReference type="ARBA" id="ARBA00022989"/>
    </source>
</evidence>
<dbReference type="Pfam" id="PF13440">
    <property type="entry name" value="Polysacc_synt_3"/>
    <property type="match status" value="1"/>
</dbReference>
<evidence type="ECO:0000256" key="3">
    <source>
        <dbReference type="ARBA" id="ARBA00022475"/>
    </source>
</evidence>
<feature type="transmembrane region" description="Helical" evidence="7">
    <location>
        <begin position="20"/>
        <end position="42"/>
    </location>
</feature>
<evidence type="ECO:0000256" key="2">
    <source>
        <dbReference type="ARBA" id="ARBA00007430"/>
    </source>
</evidence>
<dbReference type="AlphaFoldDB" id="A0A2H0NH42"/>
<dbReference type="PANTHER" id="PTHR30250">
    <property type="entry name" value="PST FAMILY PREDICTED COLANIC ACID TRANSPORTER"/>
    <property type="match status" value="1"/>
</dbReference>